<evidence type="ECO:0000256" key="3">
    <source>
        <dbReference type="ARBA" id="ARBA00022989"/>
    </source>
</evidence>
<dbReference type="AlphaFoldDB" id="T1F817"/>
<dbReference type="HOGENOM" id="CLU_1166956_0_0_1"/>
<accession>T1F817</accession>
<dbReference type="CTD" id="20204966"/>
<dbReference type="Gene3D" id="1.10.1450.10">
    <property type="entry name" value="Tetraspanin"/>
    <property type="match status" value="1"/>
</dbReference>
<dbReference type="InParanoid" id="T1F817"/>
<reference evidence="6 8" key="2">
    <citation type="journal article" date="2013" name="Nature">
        <title>Insights into bilaterian evolution from three spiralian genomes.</title>
        <authorList>
            <person name="Simakov O."/>
            <person name="Marletaz F."/>
            <person name="Cho S.J."/>
            <person name="Edsinger-Gonzales E."/>
            <person name="Havlak P."/>
            <person name="Hellsten U."/>
            <person name="Kuo D.H."/>
            <person name="Larsson T."/>
            <person name="Lv J."/>
            <person name="Arendt D."/>
            <person name="Savage R."/>
            <person name="Osoegawa K."/>
            <person name="de Jong P."/>
            <person name="Grimwood J."/>
            <person name="Chapman J.A."/>
            <person name="Shapiro H."/>
            <person name="Aerts A."/>
            <person name="Otillar R.P."/>
            <person name="Terry A.Y."/>
            <person name="Boore J.L."/>
            <person name="Grigoriev I.V."/>
            <person name="Lindberg D.R."/>
            <person name="Seaver E.C."/>
            <person name="Weisblat D.A."/>
            <person name="Putnam N.H."/>
            <person name="Rokhsar D.S."/>
        </authorList>
    </citation>
    <scope>NUCLEOTIDE SEQUENCE</scope>
</reference>
<feature type="transmembrane region" description="Helical" evidence="5">
    <location>
        <begin position="200"/>
        <end position="228"/>
    </location>
</feature>
<evidence type="ECO:0000256" key="5">
    <source>
        <dbReference type="SAM" id="Phobius"/>
    </source>
</evidence>
<evidence type="ECO:0000313" key="8">
    <source>
        <dbReference type="Proteomes" id="UP000015101"/>
    </source>
</evidence>
<dbReference type="RefSeq" id="XP_009019121.1">
    <property type="nucleotide sequence ID" value="XM_009020873.1"/>
</dbReference>
<evidence type="ECO:0000313" key="7">
    <source>
        <dbReference type="EnsemblMetazoa" id="HelroP174367"/>
    </source>
</evidence>
<evidence type="ECO:0000313" key="6">
    <source>
        <dbReference type="EMBL" id="ESO02907.1"/>
    </source>
</evidence>
<keyword evidence="3 5" id="KW-1133">Transmembrane helix</keyword>
<dbReference type="SUPFAM" id="SSF48652">
    <property type="entry name" value="Tetraspanin"/>
    <property type="match status" value="1"/>
</dbReference>
<protein>
    <recommendedName>
        <fullName evidence="9">Tetraspanin</fullName>
    </recommendedName>
</protein>
<feature type="transmembrane region" description="Helical" evidence="5">
    <location>
        <begin position="52"/>
        <end position="73"/>
    </location>
</feature>
<sequence length="238" mass="27310">MSIFVLSYNDRLLVASAGIMLSIGVFLTVLSVFGIVCLIISKMKRFYSLVPIFATLIMILAFICGFLPIFRFVKNGMKNQLRLFYDWESKLGMEWNRVQVKKRCCGIDGPWDYLETNWFTKSNPDSDNPTVYVPDSCCALNFNQDREITWVDPQKLQLRDARRCQEDAIGRVKNSVNINTKGCFVALFTKNPDLWHDQSIWVVMDVITAVCLITATFQVVFLICNSLLSKMRTRSPKS</sequence>
<feature type="transmembrane region" description="Helical" evidence="5">
    <location>
        <begin position="12"/>
        <end position="40"/>
    </location>
</feature>
<dbReference type="EMBL" id="KB096716">
    <property type="protein sequence ID" value="ESO02907.1"/>
    <property type="molecule type" value="Genomic_DNA"/>
</dbReference>
<evidence type="ECO:0000256" key="1">
    <source>
        <dbReference type="ARBA" id="ARBA00004141"/>
    </source>
</evidence>
<dbReference type="EnsemblMetazoa" id="HelroT174367">
    <property type="protein sequence ID" value="HelroP174367"/>
    <property type="gene ID" value="HelroG174367"/>
</dbReference>
<proteinExistence type="predicted"/>
<keyword evidence="2 5" id="KW-0812">Transmembrane</keyword>
<dbReference type="InterPro" id="IPR018499">
    <property type="entry name" value="Tetraspanin/Peripherin"/>
</dbReference>
<dbReference type="GO" id="GO:0005886">
    <property type="term" value="C:plasma membrane"/>
    <property type="evidence" value="ECO:0000318"/>
    <property type="project" value="GO_Central"/>
</dbReference>
<reference evidence="8" key="1">
    <citation type="submission" date="2012-12" db="EMBL/GenBank/DDBJ databases">
        <authorList>
            <person name="Hellsten U."/>
            <person name="Grimwood J."/>
            <person name="Chapman J.A."/>
            <person name="Shapiro H."/>
            <person name="Aerts A."/>
            <person name="Otillar R.P."/>
            <person name="Terry A.Y."/>
            <person name="Boore J.L."/>
            <person name="Simakov O."/>
            <person name="Marletaz F."/>
            <person name="Cho S.-J."/>
            <person name="Edsinger-Gonzales E."/>
            <person name="Havlak P."/>
            <person name="Kuo D.-H."/>
            <person name="Larsson T."/>
            <person name="Lv J."/>
            <person name="Arendt D."/>
            <person name="Savage R."/>
            <person name="Osoegawa K."/>
            <person name="de Jong P."/>
            <person name="Lindberg D.R."/>
            <person name="Seaver E.C."/>
            <person name="Weisblat D.A."/>
            <person name="Putnam N.H."/>
            <person name="Grigoriev I.V."/>
            <person name="Rokhsar D.S."/>
        </authorList>
    </citation>
    <scope>NUCLEOTIDE SEQUENCE</scope>
</reference>
<keyword evidence="8" id="KW-1185">Reference proteome</keyword>
<organism evidence="7 8">
    <name type="scientific">Helobdella robusta</name>
    <name type="common">Californian leech</name>
    <dbReference type="NCBI Taxonomy" id="6412"/>
    <lineage>
        <taxon>Eukaryota</taxon>
        <taxon>Metazoa</taxon>
        <taxon>Spiralia</taxon>
        <taxon>Lophotrochozoa</taxon>
        <taxon>Annelida</taxon>
        <taxon>Clitellata</taxon>
        <taxon>Hirudinea</taxon>
        <taxon>Rhynchobdellida</taxon>
        <taxon>Glossiphoniidae</taxon>
        <taxon>Helobdella</taxon>
    </lineage>
</organism>
<gene>
    <name evidence="7" type="primary">20204966</name>
    <name evidence="6" type="ORF">HELRODRAFT_174367</name>
</gene>
<name>T1F817_HELRO</name>
<comment type="subcellular location">
    <subcellularLocation>
        <location evidence="1">Membrane</location>
        <topology evidence="1">Multi-pass membrane protein</topology>
    </subcellularLocation>
</comment>
<dbReference type="GeneID" id="20204966"/>
<dbReference type="InterPro" id="IPR008952">
    <property type="entry name" value="Tetraspanin_EC2_sf"/>
</dbReference>
<dbReference type="OrthoDB" id="6134317at2759"/>
<dbReference type="KEGG" id="hro:HELRODRAFT_174367"/>
<reference evidence="7" key="3">
    <citation type="submission" date="2015-06" db="UniProtKB">
        <authorList>
            <consortium name="EnsemblMetazoa"/>
        </authorList>
    </citation>
    <scope>IDENTIFICATION</scope>
</reference>
<evidence type="ECO:0000256" key="2">
    <source>
        <dbReference type="ARBA" id="ARBA00022692"/>
    </source>
</evidence>
<evidence type="ECO:0000256" key="4">
    <source>
        <dbReference type="ARBA" id="ARBA00023136"/>
    </source>
</evidence>
<keyword evidence="4 5" id="KW-0472">Membrane</keyword>
<dbReference type="Pfam" id="PF00335">
    <property type="entry name" value="Tetraspanin"/>
    <property type="match status" value="1"/>
</dbReference>
<dbReference type="Proteomes" id="UP000015101">
    <property type="component" value="Unassembled WGS sequence"/>
</dbReference>
<dbReference type="EMBL" id="AMQM01004897">
    <property type="status" value="NOT_ANNOTATED_CDS"/>
    <property type="molecule type" value="Genomic_DNA"/>
</dbReference>
<evidence type="ECO:0008006" key="9">
    <source>
        <dbReference type="Google" id="ProtNLM"/>
    </source>
</evidence>